<proteinExistence type="predicted"/>
<dbReference type="HOGENOM" id="CLU_979093_0_0_3"/>
<gene>
    <name evidence="1" type="ordered locus">cce_2734</name>
</gene>
<dbReference type="EMBL" id="CP000806">
    <property type="protein sequence ID" value="ACB52082.1"/>
    <property type="molecule type" value="Genomic_DNA"/>
</dbReference>
<dbReference type="eggNOG" id="ENOG50332TP">
    <property type="taxonomic scope" value="Bacteria"/>
</dbReference>
<organism evidence="1 2">
    <name type="scientific">Crocosphaera subtropica (strain ATCC 51142 / BH68)</name>
    <name type="common">Cyanothece sp. (strain ATCC 51142)</name>
    <dbReference type="NCBI Taxonomy" id="43989"/>
    <lineage>
        <taxon>Bacteria</taxon>
        <taxon>Bacillati</taxon>
        <taxon>Cyanobacteriota</taxon>
        <taxon>Cyanophyceae</taxon>
        <taxon>Oscillatoriophycideae</taxon>
        <taxon>Chroococcales</taxon>
        <taxon>Aphanothecaceae</taxon>
        <taxon>Crocosphaera</taxon>
        <taxon>Crocosphaera subtropica</taxon>
    </lineage>
</organism>
<dbReference type="RefSeq" id="WP_009544580.1">
    <property type="nucleotide sequence ID" value="NC_010546.1"/>
</dbReference>
<keyword evidence="2" id="KW-1185">Reference proteome</keyword>
<dbReference type="Proteomes" id="UP000001203">
    <property type="component" value="Chromosome circular"/>
</dbReference>
<evidence type="ECO:0000313" key="2">
    <source>
        <dbReference type="Proteomes" id="UP000001203"/>
    </source>
</evidence>
<dbReference type="OrthoDB" id="583644at2"/>
<evidence type="ECO:0000313" key="1">
    <source>
        <dbReference type="EMBL" id="ACB52082.1"/>
    </source>
</evidence>
<protein>
    <recommendedName>
        <fullName evidence="3">Sulfotransferase domain-containing protein</fullName>
    </recommendedName>
</protein>
<reference evidence="1 2" key="1">
    <citation type="journal article" date="2008" name="Proc. Natl. Acad. Sci. U.S.A.">
        <title>The genome of Cyanothece 51142, a unicellular diazotrophic cyanobacterium important in the marine nitrogen cycle.</title>
        <authorList>
            <person name="Welsh E.A."/>
            <person name="Liberton M."/>
            <person name="Stoeckel J."/>
            <person name="Loh T."/>
            <person name="Elvitigala T."/>
            <person name="Wang C."/>
            <person name="Wollam A."/>
            <person name="Fulton R.S."/>
            <person name="Clifton S.W."/>
            <person name="Jacobs J.M."/>
            <person name="Aurora R."/>
            <person name="Ghosh B.K."/>
            <person name="Sherman L.A."/>
            <person name="Smith R.D."/>
            <person name="Wilson R.K."/>
            <person name="Pakrasi H.B."/>
        </authorList>
    </citation>
    <scope>NUCLEOTIDE SEQUENCE [LARGE SCALE GENOMIC DNA]</scope>
    <source>
        <strain evidence="2">ATCC 51142 / BH68</strain>
    </source>
</reference>
<evidence type="ECO:0008006" key="3">
    <source>
        <dbReference type="Google" id="ProtNLM"/>
    </source>
</evidence>
<dbReference type="SUPFAM" id="SSF52540">
    <property type="entry name" value="P-loop containing nucleoside triphosphate hydrolases"/>
    <property type="match status" value="1"/>
</dbReference>
<accession>B1WU20</accession>
<name>B1WU20_CROS5</name>
<sequence>MEELPEKIVKKLKEVPNAVKRLIYQQKILNHRLIFSINSGRTGSGYLAKLLGTAEEVTGYHEKQPAIIGDYLRMIENQPYERSFNKRRFKSIAIQNELLSFSDNQIYCETNHMFIKTFFDVILRDFNHANIQVITLRRNLAQTLKSCIELDFFSPGRKSWTLWFSSPNAVTSAIPCIDSDENLDQYDLCIAYLIDIEARGNRFRQDYPHIKNYQVRLENFQDYDYIESLFTKLTITPTKATQEIYCQKINSKNQKKERRQKKVDIVYCQERINQYIDKAKRMGIILPPNFSNSDENNPLI</sequence>
<dbReference type="KEGG" id="cyt:cce_2734"/>
<dbReference type="InterPro" id="IPR027417">
    <property type="entry name" value="P-loop_NTPase"/>
</dbReference>
<dbReference type="Gene3D" id="3.40.50.300">
    <property type="entry name" value="P-loop containing nucleotide triphosphate hydrolases"/>
    <property type="match status" value="1"/>
</dbReference>
<dbReference type="AlphaFoldDB" id="B1WU20"/>